<organism evidence="4 5">
    <name type="scientific">Streptomyces catenulae</name>
    <dbReference type="NCBI Taxonomy" id="66875"/>
    <lineage>
        <taxon>Bacteria</taxon>
        <taxon>Bacillati</taxon>
        <taxon>Actinomycetota</taxon>
        <taxon>Actinomycetes</taxon>
        <taxon>Kitasatosporales</taxon>
        <taxon>Streptomycetaceae</taxon>
        <taxon>Streptomyces</taxon>
    </lineage>
</organism>
<keyword evidence="5" id="KW-1185">Reference proteome</keyword>
<proteinExistence type="predicted"/>
<evidence type="ECO:0000313" key="5">
    <source>
        <dbReference type="Proteomes" id="UP001550853"/>
    </source>
</evidence>
<dbReference type="PROSITE" id="PS50231">
    <property type="entry name" value="RICIN_B_LECTIN"/>
    <property type="match status" value="1"/>
</dbReference>
<dbReference type="EMBL" id="JBEZVI010000001">
    <property type="protein sequence ID" value="MEU3708578.1"/>
    <property type="molecule type" value="Genomic_DNA"/>
</dbReference>
<dbReference type="Gene3D" id="2.80.10.50">
    <property type="match status" value="1"/>
</dbReference>
<dbReference type="SMART" id="SM00458">
    <property type="entry name" value="RICIN"/>
    <property type="match status" value="1"/>
</dbReference>
<dbReference type="RefSeq" id="WP_157848000.1">
    <property type="nucleotide sequence ID" value="NZ_JBEZVI010000001.1"/>
</dbReference>
<name>A0ABV2YS52_9ACTN</name>
<dbReference type="InterPro" id="IPR035992">
    <property type="entry name" value="Ricin_B-like_lectins"/>
</dbReference>
<feature type="compositionally biased region" description="Low complexity" evidence="1">
    <location>
        <begin position="344"/>
        <end position="371"/>
    </location>
</feature>
<feature type="region of interest" description="Disordered" evidence="1">
    <location>
        <begin position="292"/>
        <end position="314"/>
    </location>
</feature>
<dbReference type="SUPFAM" id="SSF50370">
    <property type="entry name" value="Ricin B-like lectins"/>
    <property type="match status" value="1"/>
</dbReference>
<evidence type="ECO:0000256" key="2">
    <source>
        <dbReference type="SAM" id="Phobius"/>
    </source>
</evidence>
<feature type="region of interest" description="Disordered" evidence="1">
    <location>
        <begin position="344"/>
        <end position="397"/>
    </location>
</feature>
<protein>
    <submittedName>
        <fullName evidence="4">Ricin-type beta-trefoil lectin domain protein</fullName>
    </submittedName>
</protein>
<feature type="region of interest" description="Disordered" evidence="1">
    <location>
        <begin position="489"/>
        <end position="508"/>
    </location>
</feature>
<keyword evidence="2" id="KW-0812">Transmembrane</keyword>
<dbReference type="InterPro" id="IPR000772">
    <property type="entry name" value="Ricin_B_lectin"/>
</dbReference>
<feature type="domain" description="Ricin B lectin" evidence="3">
    <location>
        <begin position="391"/>
        <end position="508"/>
    </location>
</feature>
<reference evidence="4 5" key="1">
    <citation type="submission" date="2024-06" db="EMBL/GenBank/DDBJ databases">
        <title>The Natural Products Discovery Center: Release of the First 8490 Sequenced Strains for Exploring Actinobacteria Biosynthetic Diversity.</title>
        <authorList>
            <person name="Kalkreuter E."/>
            <person name="Kautsar S.A."/>
            <person name="Yang D."/>
            <person name="Bader C.D."/>
            <person name="Teijaro C.N."/>
            <person name="Fluegel L."/>
            <person name="Davis C.M."/>
            <person name="Simpson J.R."/>
            <person name="Lauterbach L."/>
            <person name="Steele A.D."/>
            <person name="Gui C."/>
            <person name="Meng S."/>
            <person name="Li G."/>
            <person name="Viehrig K."/>
            <person name="Ye F."/>
            <person name="Su P."/>
            <person name="Kiefer A.F."/>
            <person name="Nichols A."/>
            <person name="Cepeda A.J."/>
            <person name="Yan W."/>
            <person name="Fan B."/>
            <person name="Jiang Y."/>
            <person name="Adhikari A."/>
            <person name="Zheng C.-J."/>
            <person name="Schuster L."/>
            <person name="Cowan T.M."/>
            <person name="Smanski M.J."/>
            <person name="Chevrette M.G."/>
            <person name="De Carvalho L.P.S."/>
            <person name="Shen B."/>
        </authorList>
    </citation>
    <scope>NUCLEOTIDE SEQUENCE [LARGE SCALE GENOMIC DNA]</scope>
    <source>
        <strain evidence="4 5">NPDC033039</strain>
    </source>
</reference>
<feature type="transmembrane region" description="Helical" evidence="2">
    <location>
        <begin position="319"/>
        <end position="339"/>
    </location>
</feature>
<dbReference type="Proteomes" id="UP001550853">
    <property type="component" value="Unassembled WGS sequence"/>
</dbReference>
<sequence length="508" mass="53068">MTQPNRPADRGRQGNWLTRLFGKRKTEPLAGGLRADHGLWTVDRVMRVLATACARENREVPLVHAVVVGADSVRFLLKTPDGRPPAGWTADPDARAWYAQLRWVQTAEVAESVREPYPHLVSIGSNSDGFALLNLANAGGIIALEGDSRRARALVQDWTRELTTNPWSRGVQVVRVGFKPGTADPAGTTEVQSLEEAGAALSQPSGGVLILASMPGGRDRERVHYLADHPRTPWSVVVLGRGDRPRWRFTVDSRGLIDTGLLAEPVHHPLNPALDTPPLADDVKDVTVAPAPRSVTAPSARPVPGVPADKPSSNRRRNIVVASVVAAACVVAAGLVFFFTRPSTDSPAADHPAPSATTGPTSPATGGATPDQPAPPESQGPPPGGDPSAPGAPLLHAGTKKCLSGAAGSDGTPLALAPCDGLANQQWDIAKDGTIRTKGLCMDAAGGATEAGTTVQIANCSGNPAQQFSLRDGTLYAGQADKCVKPGGNGGVQLQPCTKDGSEVFQRK</sequence>
<evidence type="ECO:0000313" key="4">
    <source>
        <dbReference type="EMBL" id="MEU3708578.1"/>
    </source>
</evidence>
<evidence type="ECO:0000259" key="3">
    <source>
        <dbReference type="SMART" id="SM00458"/>
    </source>
</evidence>
<keyword evidence="2" id="KW-1133">Transmembrane helix</keyword>
<dbReference type="Pfam" id="PF00652">
    <property type="entry name" value="Ricin_B_lectin"/>
    <property type="match status" value="1"/>
</dbReference>
<feature type="compositionally biased region" description="Pro residues" evidence="1">
    <location>
        <begin position="372"/>
        <end position="385"/>
    </location>
</feature>
<gene>
    <name evidence="4" type="ORF">AB0E61_00580</name>
</gene>
<accession>A0ABV2YS52</accession>
<keyword evidence="2" id="KW-0472">Membrane</keyword>
<evidence type="ECO:0000256" key="1">
    <source>
        <dbReference type="SAM" id="MobiDB-lite"/>
    </source>
</evidence>
<comment type="caution">
    <text evidence="4">The sequence shown here is derived from an EMBL/GenBank/DDBJ whole genome shotgun (WGS) entry which is preliminary data.</text>
</comment>